<evidence type="ECO:0000313" key="2">
    <source>
        <dbReference type="Proteomes" id="UP000051236"/>
    </source>
</evidence>
<comment type="caution">
    <text evidence="1">The sequence shown here is derived from an EMBL/GenBank/DDBJ whole genome shotgun (WGS) entry which is preliminary data.</text>
</comment>
<evidence type="ECO:0008006" key="3">
    <source>
        <dbReference type="Google" id="ProtNLM"/>
    </source>
</evidence>
<dbReference type="PATRIC" id="fig|1423734.3.peg.2608"/>
<keyword evidence="2" id="KW-1185">Reference proteome</keyword>
<accession>X0PFL4</accession>
<dbReference type="AlphaFoldDB" id="X0PFL4"/>
<dbReference type="Proteomes" id="UP000051236">
    <property type="component" value="Unassembled WGS sequence"/>
</dbReference>
<protein>
    <recommendedName>
        <fullName evidence="3">DUF2969 domain-containing protein</fullName>
    </recommendedName>
</protein>
<reference evidence="1 2" key="1">
    <citation type="journal article" date="2015" name="Genome Announc.">
        <title>Expanding the biotechnology potential of lactobacilli through comparative genomics of 213 strains and associated genera.</title>
        <authorList>
            <person name="Sun Z."/>
            <person name="Harris H.M."/>
            <person name="McCann A."/>
            <person name="Guo C."/>
            <person name="Argimon S."/>
            <person name="Zhang W."/>
            <person name="Yang X."/>
            <person name="Jeffery I.B."/>
            <person name="Cooney J.C."/>
            <person name="Kagawa T.F."/>
            <person name="Liu W."/>
            <person name="Song Y."/>
            <person name="Salvetti E."/>
            <person name="Wrobel A."/>
            <person name="Rasinkangas P."/>
            <person name="Parkhill J."/>
            <person name="Rea M.C."/>
            <person name="O'Sullivan O."/>
            <person name="Ritari J."/>
            <person name="Douillard F.P."/>
            <person name="Paul Ross R."/>
            <person name="Yang R."/>
            <person name="Briner A.E."/>
            <person name="Felis G.E."/>
            <person name="de Vos W.M."/>
            <person name="Barrangou R."/>
            <person name="Klaenhammer T.R."/>
            <person name="Caufield P.W."/>
            <person name="Cui Y."/>
            <person name="Zhang H."/>
            <person name="O'Toole P.W."/>
        </authorList>
    </citation>
    <scope>NUCLEOTIDE SEQUENCE [LARGE SCALE GENOMIC DNA]</scope>
    <source>
        <strain evidence="1 2">DSM 18527</strain>
    </source>
</reference>
<gene>
    <name evidence="1" type="ORF">FC83_GL002572</name>
</gene>
<proteinExistence type="predicted"/>
<dbReference type="OrthoDB" id="2299296at2"/>
<dbReference type="Pfam" id="PF11184">
    <property type="entry name" value="DUF2969"/>
    <property type="match status" value="1"/>
</dbReference>
<organism evidence="1 2">
    <name type="scientific">Agrilactobacillus composti DSM 18527 = JCM 14202</name>
    <dbReference type="NCBI Taxonomy" id="1423734"/>
    <lineage>
        <taxon>Bacteria</taxon>
        <taxon>Bacillati</taxon>
        <taxon>Bacillota</taxon>
        <taxon>Bacilli</taxon>
        <taxon>Lactobacillales</taxon>
        <taxon>Lactobacillaceae</taxon>
        <taxon>Agrilactobacillus</taxon>
    </lineage>
</organism>
<sequence length="74" mass="8676">MRKKEQNVKVSVNETKIGDKDGYEVVIGTQTIGTITEENTQRFITQFQDLPEKHFKTLDDAINELLMTYNLYHR</sequence>
<dbReference type="STRING" id="1423734.FC83_GL002572"/>
<name>X0PFL4_9LACO</name>
<dbReference type="EMBL" id="AZGA01000002">
    <property type="protein sequence ID" value="KRM36697.1"/>
    <property type="molecule type" value="Genomic_DNA"/>
</dbReference>
<evidence type="ECO:0000313" key="1">
    <source>
        <dbReference type="EMBL" id="KRM36697.1"/>
    </source>
</evidence>
<dbReference type="InterPro" id="IPR021351">
    <property type="entry name" value="DUF2969"/>
</dbReference>
<dbReference type="RefSeq" id="WP_035453709.1">
    <property type="nucleotide sequence ID" value="NZ_AZGA01000002.1"/>
</dbReference>